<comment type="caution">
    <text evidence="2">The sequence shown here is derived from an EMBL/GenBank/DDBJ whole genome shotgun (WGS) entry which is preliminary data.</text>
</comment>
<feature type="region of interest" description="Disordered" evidence="1">
    <location>
        <begin position="260"/>
        <end position="336"/>
    </location>
</feature>
<dbReference type="AlphaFoldDB" id="A0A813DUB2"/>
<dbReference type="EMBL" id="CAJNNV010003583">
    <property type="protein sequence ID" value="CAE8589248.1"/>
    <property type="molecule type" value="Genomic_DNA"/>
</dbReference>
<dbReference type="Proteomes" id="UP000654075">
    <property type="component" value="Unassembled WGS sequence"/>
</dbReference>
<feature type="compositionally biased region" description="Pro residues" evidence="1">
    <location>
        <begin position="279"/>
        <end position="290"/>
    </location>
</feature>
<keyword evidence="3" id="KW-1185">Reference proteome</keyword>
<reference evidence="2" key="1">
    <citation type="submission" date="2021-02" db="EMBL/GenBank/DDBJ databases">
        <authorList>
            <person name="Dougan E. K."/>
            <person name="Rhodes N."/>
            <person name="Thang M."/>
            <person name="Chan C."/>
        </authorList>
    </citation>
    <scope>NUCLEOTIDE SEQUENCE</scope>
</reference>
<sequence length="336" mass="33652">RVVEVSHLVGSVKSLASALSSATIVPDASLGESSDEQAHLPAPSLPIPVAVVQTMSSLLSGRINSAATTDPRFQTFDLPNSASASSSLAGRAWIQVPAVQRSTSPNKSRVTPSSVVVMRPAITPLRQHSAGAAVTAMAQLPQPSGTGLGGIPLSGRKTHCVTSPIRMRTGPAAPQVLSHNTAGAIPAASPPQPPPASQPSSTILHRSVPDGGVGASNSVQTVFRQTSAACQASVMQAAVHVARPPGGPGASVAQPSSVHLAPKTMGSSQVHASPAVVSHPPPAASPPNPGPSMVGPFQVWSARSGPSGAVTPMPGTGASQRPAPSVLASPLQRTAR</sequence>
<feature type="compositionally biased region" description="Pro residues" evidence="1">
    <location>
        <begin position="188"/>
        <end position="197"/>
    </location>
</feature>
<organism evidence="2 3">
    <name type="scientific">Polarella glacialis</name>
    <name type="common">Dinoflagellate</name>
    <dbReference type="NCBI Taxonomy" id="89957"/>
    <lineage>
        <taxon>Eukaryota</taxon>
        <taxon>Sar</taxon>
        <taxon>Alveolata</taxon>
        <taxon>Dinophyceae</taxon>
        <taxon>Suessiales</taxon>
        <taxon>Suessiaceae</taxon>
        <taxon>Polarella</taxon>
    </lineage>
</organism>
<evidence type="ECO:0000313" key="2">
    <source>
        <dbReference type="EMBL" id="CAE8589248.1"/>
    </source>
</evidence>
<feature type="non-terminal residue" evidence="2">
    <location>
        <position position="1"/>
    </location>
</feature>
<proteinExistence type="predicted"/>
<feature type="region of interest" description="Disordered" evidence="1">
    <location>
        <begin position="182"/>
        <end position="216"/>
    </location>
</feature>
<evidence type="ECO:0000256" key="1">
    <source>
        <dbReference type="SAM" id="MobiDB-lite"/>
    </source>
</evidence>
<protein>
    <submittedName>
        <fullName evidence="2">Uncharacterized protein</fullName>
    </submittedName>
</protein>
<gene>
    <name evidence="2" type="ORF">PGLA1383_LOCUS8019</name>
</gene>
<name>A0A813DUB2_POLGL</name>
<accession>A0A813DUB2</accession>
<evidence type="ECO:0000313" key="3">
    <source>
        <dbReference type="Proteomes" id="UP000654075"/>
    </source>
</evidence>